<keyword evidence="2" id="KW-1185">Reference proteome</keyword>
<comment type="caution">
    <text evidence="1">The sequence shown here is derived from an EMBL/GenBank/DDBJ whole genome shotgun (WGS) entry which is preliminary data.</text>
</comment>
<gene>
    <name evidence="1" type="ORF">FEI13_18225</name>
</gene>
<evidence type="ECO:0000313" key="2">
    <source>
        <dbReference type="Proteomes" id="UP000306973"/>
    </source>
</evidence>
<dbReference type="EMBL" id="VBUI01000046">
    <property type="protein sequence ID" value="TLF45428.1"/>
    <property type="molecule type" value="Genomic_DNA"/>
</dbReference>
<dbReference type="RefSeq" id="WP_138182925.1">
    <property type="nucleotide sequence ID" value="NZ_VBUI01000046.1"/>
</dbReference>
<dbReference type="OrthoDB" id="4119964at2"/>
<reference evidence="1 2" key="1">
    <citation type="journal article" date="2007" name="Int. J. Syst. Evol. Microbiol.">
        <title>Halomonas saccharevitans sp. nov., Halomonas arcis sp. nov. and Halomonas subterranea sp. nov., halophilic bacteria isolated from hypersaline environments of China.</title>
        <authorList>
            <person name="Xu X.W."/>
            <person name="Wu Y.H."/>
            <person name="Zhou Z."/>
            <person name="Wang C.S."/>
            <person name="Zhou Y.G."/>
            <person name="Zhang H.B."/>
            <person name="Wang Y."/>
            <person name="Wu M."/>
        </authorList>
    </citation>
    <scope>NUCLEOTIDE SEQUENCE [LARGE SCALE GENOMIC DNA]</scope>
    <source>
        <strain evidence="1 2">TBZ3</strain>
    </source>
</reference>
<accession>A0A5R8M771</accession>
<protein>
    <recommendedName>
        <fullName evidence="3">DUF2971 domain-containing protein</fullName>
    </recommendedName>
</protein>
<dbReference type="AlphaFoldDB" id="A0A5R8M771"/>
<organism evidence="1 2">
    <name type="scientific">Halomonas urmiana</name>
    <dbReference type="NCBI Taxonomy" id="490901"/>
    <lineage>
        <taxon>Bacteria</taxon>
        <taxon>Pseudomonadati</taxon>
        <taxon>Pseudomonadota</taxon>
        <taxon>Gammaproteobacteria</taxon>
        <taxon>Oceanospirillales</taxon>
        <taxon>Halomonadaceae</taxon>
        <taxon>Halomonas</taxon>
    </lineage>
</organism>
<evidence type="ECO:0000313" key="1">
    <source>
        <dbReference type="EMBL" id="TLF45428.1"/>
    </source>
</evidence>
<dbReference type="Proteomes" id="UP000306973">
    <property type="component" value="Unassembled WGS sequence"/>
</dbReference>
<name>A0A5R8M771_9GAMM</name>
<proteinExistence type="predicted"/>
<sequence length="210" mass="24348">MRLYKFRGPSQIEFTIDIMFNNRLYCADWTKLNDPMEGQFVYSHRATDEVDRSAYLDDIRMEKKKIRICSLSSTYDSHLLWAHYADGFSGVAIEVDVTDNHPSLMKMEYGGVFASVNFQDGDVPRETARRIFASKYIDWAYGKEFRILHGEHFFELPNSVRRIIVGHRMNPSLFEALRIICERKKIEINRTGIGDEGIDADPVPAIGEPW</sequence>
<evidence type="ECO:0008006" key="3">
    <source>
        <dbReference type="Google" id="ProtNLM"/>
    </source>
</evidence>